<dbReference type="PANTHER" id="PTHR30212:SF2">
    <property type="entry name" value="PROTEIN YIIM"/>
    <property type="match status" value="1"/>
</dbReference>
<dbReference type="Gene3D" id="2.40.33.20">
    <property type="entry name" value="PK beta-barrel domain-like"/>
    <property type="match status" value="1"/>
</dbReference>
<gene>
    <name evidence="2" type="ORF">GCM10025780_28510</name>
</gene>
<evidence type="ECO:0000313" key="2">
    <source>
        <dbReference type="EMBL" id="GAA4681437.1"/>
    </source>
</evidence>
<organism evidence="2 3">
    <name type="scientific">Frondihabitans cladoniiphilus</name>
    <dbReference type="NCBI Taxonomy" id="715785"/>
    <lineage>
        <taxon>Bacteria</taxon>
        <taxon>Bacillati</taxon>
        <taxon>Actinomycetota</taxon>
        <taxon>Actinomycetes</taxon>
        <taxon>Micrococcales</taxon>
        <taxon>Microbacteriaceae</taxon>
        <taxon>Frondihabitans</taxon>
    </lineage>
</organism>
<evidence type="ECO:0000313" key="3">
    <source>
        <dbReference type="Proteomes" id="UP001501295"/>
    </source>
</evidence>
<protein>
    <recommendedName>
        <fullName evidence="1">MOSC domain-containing protein</fullName>
    </recommendedName>
</protein>
<dbReference type="Proteomes" id="UP001501295">
    <property type="component" value="Unassembled WGS sequence"/>
</dbReference>
<name>A0ABP8W5X5_9MICO</name>
<dbReference type="InterPro" id="IPR011037">
    <property type="entry name" value="Pyrv_Knase-like_insert_dom_sf"/>
</dbReference>
<comment type="caution">
    <text evidence="2">The sequence shown here is derived from an EMBL/GenBank/DDBJ whole genome shotgun (WGS) entry which is preliminary data.</text>
</comment>
<reference evidence="3" key="1">
    <citation type="journal article" date="2019" name="Int. J. Syst. Evol. Microbiol.">
        <title>The Global Catalogue of Microorganisms (GCM) 10K type strain sequencing project: providing services to taxonomists for standard genome sequencing and annotation.</title>
        <authorList>
            <consortium name="The Broad Institute Genomics Platform"/>
            <consortium name="The Broad Institute Genome Sequencing Center for Infectious Disease"/>
            <person name="Wu L."/>
            <person name="Ma J."/>
        </authorList>
    </citation>
    <scope>NUCLEOTIDE SEQUENCE [LARGE SCALE GENOMIC DNA]</scope>
    <source>
        <strain evidence="3">JCM 18956</strain>
    </source>
</reference>
<sequence length="215" mass="22851">MASITSVCRVSKLLSDSGSMGVTAIDKQPLEDAVLVKKLGVYGDVQVDRQHHGGADKAVYAFADEDAAHWSDLLGREIPAGLFGENLRTSGLDVTGAVLGERWHVGEKLVLEVTMPRTPCATFARRMDEPRWVKRFTDEGRPGAYLRVVRAGPVSAGDSVVVTDRPEHGVTIGEMFGGLSPERAELLLALASTAAGAFLTEPVLGQAAKVARVSA</sequence>
<evidence type="ECO:0000259" key="1">
    <source>
        <dbReference type="PROSITE" id="PS51340"/>
    </source>
</evidence>
<dbReference type="InterPro" id="IPR052353">
    <property type="entry name" value="Benzoxazolinone_Detox_Enz"/>
</dbReference>
<dbReference type="PROSITE" id="PS51340">
    <property type="entry name" value="MOSC"/>
    <property type="match status" value="1"/>
</dbReference>
<keyword evidence="3" id="KW-1185">Reference proteome</keyword>
<dbReference type="PANTHER" id="PTHR30212">
    <property type="entry name" value="PROTEIN YIIM"/>
    <property type="match status" value="1"/>
</dbReference>
<dbReference type="EMBL" id="BAABLM010000005">
    <property type="protein sequence ID" value="GAA4681437.1"/>
    <property type="molecule type" value="Genomic_DNA"/>
</dbReference>
<dbReference type="Pfam" id="PF03473">
    <property type="entry name" value="MOSC"/>
    <property type="match status" value="1"/>
</dbReference>
<feature type="domain" description="MOSC" evidence="1">
    <location>
        <begin position="28"/>
        <end position="163"/>
    </location>
</feature>
<dbReference type="SUPFAM" id="SSF50800">
    <property type="entry name" value="PK beta-barrel domain-like"/>
    <property type="match status" value="1"/>
</dbReference>
<accession>A0ABP8W5X5</accession>
<proteinExistence type="predicted"/>
<dbReference type="RefSeq" id="WP_345376577.1">
    <property type="nucleotide sequence ID" value="NZ_BAABLM010000005.1"/>
</dbReference>
<dbReference type="InterPro" id="IPR005302">
    <property type="entry name" value="MoCF_Sase_C"/>
</dbReference>